<organism evidence="1 2">
    <name type="scientific">Roseateles oligotrophus</name>
    <dbReference type="NCBI Taxonomy" id="1769250"/>
    <lineage>
        <taxon>Bacteria</taxon>
        <taxon>Pseudomonadati</taxon>
        <taxon>Pseudomonadota</taxon>
        <taxon>Betaproteobacteria</taxon>
        <taxon>Burkholderiales</taxon>
        <taxon>Sphaerotilaceae</taxon>
        <taxon>Roseateles</taxon>
    </lineage>
</organism>
<sequence length="344" mass="38614">MLADGLILAADDAVDYSPDFELQAAAQRLPGNTRYALSLPEKRAFFLESGDVLGQSLVDGNAHTLAAFYSRAITDPDWGLRATWRHLGEDWSNQWDLEEVSPGFAHDNGFVSQAGYRRLTAHLARRAPGRDWAPLGEWSRLPLYELEWQLLLQQSETLSDAVRTLPGGEWIDRKLQPGFRFAPARNSEVWGHLGLDSLRAHSGGRLDVAADRLGRGANLMLEAQLRIPLPRGLGLEWEQRWGEGFVAAPQGGRSLTDRNRQTLLILHLSAQDSVRLIHQATYFERRAELGLFPDAEKTRHRSLVYQHRDGLERVFSLGLSRADEAPAQARGTELFAKALLAWQR</sequence>
<dbReference type="AlphaFoldDB" id="A0A840L8P4"/>
<gene>
    <name evidence="1" type="ORF">HNP55_001093</name>
</gene>
<reference evidence="1 2" key="1">
    <citation type="submission" date="2020-08" db="EMBL/GenBank/DDBJ databases">
        <title>Functional genomics of gut bacteria from endangered species of beetles.</title>
        <authorList>
            <person name="Carlos-Shanley C."/>
        </authorList>
    </citation>
    <scope>NUCLEOTIDE SEQUENCE [LARGE SCALE GENOMIC DNA]</scope>
    <source>
        <strain evidence="1 2">S00239</strain>
    </source>
</reference>
<proteinExistence type="predicted"/>
<evidence type="ECO:0000313" key="1">
    <source>
        <dbReference type="EMBL" id="MBB4842578.1"/>
    </source>
</evidence>
<accession>A0A840L8P4</accession>
<protein>
    <submittedName>
        <fullName evidence="1">Uncharacterized protein</fullName>
    </submittedName>
</protein>
<keyword evidence="2" id="KW-1185">Reference proteome</keyword>
<name>A0A840L8P4_9BURK</name>
<dbReference type="RefSeq" id="WP_184297006.1">
    <property type="nucleotide sequence ID" value="NZ_JACHLP010000002.1"/>
</dbReference>
<dbReference type="Proteomes" id="UP000562027">
    <property type="component" value="Unassembled WGS sequence"/>
</dbReference>
<evidence type="ECO:0000313" key="2">
    <source>
        <dbReference type="Proteomes" id="UP000562027"/>
    </source>
</evidence>
<dbReference type="EMBL" id="JACHLP010000002">
    <property type="protein sequence ID" value="MBB4842578.1"/>
    <property type="molecule type" value="Genomic_DNA"/>
</dbReference>
<comment type="caution">
    <text evidence="1">The sequence shown here is derived from an EMBL/GenBank/DDBJ whole genome shotgun (WGS) entry which is preliminary data.</text>
</comment>